<dbReference type="InterPro" id="IPR042070">
    <property type="entry name" value="PucR_C-HTH_sf"/>
</dbReference>
<evidence type="ECO:0000259" key="2">
    <source>
        <dbReference type="Pfam" id="PF13556"/>
    </source>
</evidence>
<dbReference type="InterPro" id="IPR051448">
    <property type="entry name" value="CdaR-like_regulators"/>
</dbReference>
<accession>A0A9D2AR72</accession>
<reference evidence="4" key="2">
    <citation type="submission" date="2021-04" db="EMBL/GenBank/DDBJ databases">
        <authorList>
            <person name="Gilroy R."/>
        </authorList>
    </citation>
    <scope>NUCLEOTIDE SEQUENCE</scope>
    <source>
        <strain evidence="4">26628</strain>
    </source>
</reference>
<dbReference type="Pfam" id="PF13556">
    <property type="entry name" value="HTH_30"/>
    <property type="match status" value="1"/>
</dbReference>
<evidence type="ECO:0000313" key="4">
    <source>
        <dbReference type="EMBL" id="HIX47302.1"/>
    </source>
</evidence>
<proteinExistence type="inferred from homology"/>
<protein>
    <submittedName>
        <fullName evidence="4">Helix-turn-helix domain-containing protein</fullName>
    </submittedName>
</protein>
<evidence type="ECO:0000256" key="1">
    <source>
        <dbReference type="ARBA" id="ARBA00006754"/>
    </source>
</evidence>
<gene>
    <name evidence="4" type="ORF">H9737_06415</name>
</gene>
<dbReference type="InterPro" id="IPR041522">
    <property type="entry name" value="CdaR_GGDEF"/>
</dbReference>
<evidence type="ECO:0000259" key="3">
    <source>
        <dbReference type="Pfam" id="PF17853"/>
    </source>
</evidence>
<organism evidence="4 5">
    <name type="scientific">Candidatus Borkfalkia faecigallinarum</name>
    <dbReference type="NCBI Taxonomy" id="2838509"/>
    <lineage>
        <taxon>Bacteria</taxon>
        <taxon>Bacillati</taxon>
        <taxon>Bacillota</taxon>
        <taxon>Clostridia</taxon>
        <taxon>Christensenellales</taxon>
        <taxon>Christensenellaceae</taxon>
        <taxon>Candidatus Borkfalkia</taxon>
    </lineage>
</organism>
<reference evidence="4" key="1">
    <citation type="journal article" date="2021" name="PeerJ">
        <title>Extensive microbial diversity within the chicken gut microbiome revealed by metagenomics and culture.</title>
        <authorList>
            <person name="Gilroy R."/>
            <person name="Ravi A."/>
            <person name="Getino M."/>
            <person name="Pursley I."/>
            <person name="Horton D.L."/>
            <person name="Alikhan N.F."/>
            <person name="Baker D."/>
            <person name="Gharbi K."/>
            <person name="Hall N."/>
            <person name="Watson M."/>
            <person name="Adriaenssens E.M."/>
            <person name="Foster-Nyarko E."/>
            <person name="Jarju S."/>
            <person name="Secka A."/>
            <person name="Antonio M."/>
            <person name="Oren A."/>
            <person name="Chaudhuri R.R."/>
            <person name="La Ragione R."/>
            <person name="Hildebrand F."/>
            <person name="Pallen M.J."/>
        </authorList>
    </citation>
    <scope>NUCLEOTIDE SEQUENCE</scope>
    <source>
        <strain evidence="4">26628</strain>
    </source>
</reference>
<evidence type="ECO:0000313" key="5">
    <source>
        <dbReference type="Proteomes" id="UP000824249"/>
    </source>
</evidence>
<name>A0A9D2AR72_9FIRM</name>
<dbReference type="PANTHER" id="PTHR33744">
    <property type="entry name" value="CARBOHYDRATE DIACID REGULATOR"/>
    <property type="match status" value="1"/>
</dbReference>
<dbReference type="AlphaFoldDB" id="A0A9D2AR72"/>
<feature type="domain" description="PucR C-terminal helix-turn-helix" evidence="2">
    <location>
        <begin position="279"/>
        <end position="331"/>
    </location>
</feature>
<comment type="similarity">
    <text evidence="1">Belongs to the CdaR family.</text>
</comment>
<sequence length="340" mass="37016">MISQLKKMVRSVSENTGIEVSVYTPDGRCLLGNAGVAPPAGVDGVIGDKASGYTWFRTLGPEGYVCGIAGVGPVQKNYAFLLADLLEGAASRAARLPKGEGIRRILLGECAAADIRQYRARYSVPEGPCVAFAVEAEGKLSDVVGLLSQYAENGSDCAVPLSDKDCAFLKFVRPETEYSSPADFATFLVRSLREELGVRAQVGVGGIAARFEDAAVSYRQASAALRLGQQYGARGGVYGYRSYVLVKMLEEIPSARRAEYFSALLEGESRALLEDEDMLGTAEEFLENSLNVSETSRNLFMHRNTLMYRLDKIERMTGLDLRNFSDAVTFRVITILNRLV</sequence>
<comment type="caution">
    <text evidence="4">The sequence shown here is derived from an EMBL/GenBank/DDBJ whole genome shotgun (WGS) entry which is preliminary data.</text>
</comment>
<dbReference type="Proteomes" id="UP000824249">
    <property type="component" value="Unassembled WGS sequence"/>
</dbReference>
<dbReference type="Gene3D" id="1.10.10.2840">
    <property type="entry name" value="PucR C-terminal helix-turn-helix domain"/>
    <property type="match status" value="1"/>
</dbReference>
<feature type="domain" description="CdaR GGDEF-like" evidence="3">
    <location>
        <begin position="125"/>
        <end position="227"/>
    </location>
</feature>
<dbReference type="PANTHER" id="PTHR33744:SF15">
    <property type="entry name" value="CARBOHYDRATE DIACID REGULATOR"/>
    <property type="match status" value="1"/>
</dbReference>
<dbReference type="EMBL" id="DXFD01000093">
    <property type="protein sequence ID" value="HIX47302.1"/>
    <property type="molecule type" value="Genomic_DNA"/>
</dbReference>
<dbReference type="InterPro" id="IPR025736">
    <property type="entry name" value="PucR_C-HTH_dom"/>
</dbReference>
<dbReference type="Pfam" id="PF17853">
    <property type="entry name" value="GGDEF_2"/>
    <property type="match status" value="1"/>
</dbReference>